<keyword evidence="2" id="KW-1185">Reference proteome</keyword>
<comment type="caution">
    <text evidence="1">The sequence shown here is derived from an EMBL/GenBank/DDBJ whole genome shotgun (WGS) entry which is preliminary data.</text>
</comment>
<gene>
    <name evidence="1" type="ORF">pdam_00024644</name>
</gene>
<organism evidence="1 2">
    <name type="scientific">Pocillopora damicornis</name>
    <name type="common">Cauliflower coral</name>
    <name type="synonym">Millepora damicornis</name>
    <dbReference type="NCBI Taxonomy" id="46731"/>
    <lineage>
        <taxon>Eukaryota</taxon>
        <taxon>Metazoa</taxon>
        <taxon>Cnidaria</taxon>
        <taxon>Anthozoa</taxon>
        <taxon>Hexacorallia</taxon>
        <taxon>Scleractinia</taxon>
        <taxon>Astrocoeniina</taxon>
        <taxon>Pocilloporidae</taxon>
        <taxon>Pocillopora</taxon>
    </lineage>
</organism>
<dbReference type="Proteomes" id="UP000275408">
    <property type="component" value="Unassembled WGS sequence"/>
</dbReference>
<proteinExistence type="predicted"/>
<dbReference type="EMBL" id="RCHS01000969">
    <property type="protein sequence ID" value="RMX55962.1"/>
    <property type="molecule type" value="Genomic_DNA"/>
</dbReference>
<name>A0A3M6UQN5_POCDA</name>
<evidence type="ECO:0000313" key="2">
    <source>
        <dbReference type="Proteomes" id="UP000275408"/>
    </source>
</evidence>
<feature type="non-terminal residue" evidence="1">
    <location>
        <position position="171"/>
    </location>
</feature>
<sequence length="171" mass="19823">MIVSPSNPPTQFCRKRPRDRRSTYSRRCPFTFKTFTVTLSCLLVITSPCSQDWTSLAQCLQTDHTGSSSDDILQFIGRHGYMITFTVTLSCLLVITLPCSQDWTSLAQCLQIDHIGSSSDDILRFIGRHGYMIVPPSNPLTQFYRKRPRDRRSTYTRRFPFTFKVKDFIDY</sequence>
<reference evidence="1 2" key="1">
    <citation type="journal article" date="2018" name="Sci. Rep.">
        <title>Comparative analysis of the Pocillopora damicornis genome highlights role of immune system in coral evolution.</title>
        <authorList>
            <person name="Cunning R."/>
            <person name="Bay R.A."/>
            <person name="Gillette P."/>
            <person name="Baker A.C."/>
            <person name="Traylor-Knowles N."/>
        </authorList>
    </citation>
    <scope>NUCLEOTIDE SEQUENCE [LARGE SCALE GENOMIC DNA]</scope>
    <source>
        <strain evidence="1">RSMAS</strain>
        <tissue evidence="1">Whole animal</tissue>
    </source>
</reference>
<evidence type="ECO:0000313" key="1">
    <source>
        <dbReference type="EMBL" id="RMX55962.1"/>
    </source>
</evidence>
<protein>
    <submittedName>
        <fullName evidence="1">Uncharacterized protein</fullName>
    </submittedName>
</protein>
<accession>A0A3M6UQN5</accession>
<dbReference type="AlphaFoldDB" id="A0A3M6UQN5"/>